<dbReference type="Proteomes" id="UP001626550">
    <property type="component" value="Unassembled WGS sequence"/>
</dbReference>
<dbReference type="EMBL" id="JBJKFK010003038">
    <property type="protein sequence ID" value="KAL3310341.1"/>
    <property type="molecule type" value="Genomic_DNA"/>
</dbReference>
<proteinExistence type="predicted"/>
<feature type="compositionally biased region" description="Low complexity" evidence="1">
    <location>
        <begin position="43"/>
        <end position="59"/>
    </location>
</feature>
<evidence type="ECO:0000256" key="1">
    <source>
        <dbReference type="SAM" id="MobiDB-lite"/>
    </source>
</evidence>
<dbReference type="AlphaFoldDB" id="A0ABD2PWY0"/>
<comment type="caution">
    <text evidence="2">The sequence shown here is derived from an EMBL/GenBank/DDBJ whole genome shotgun (WGS) entry which is preliminary data.</text>
</comment>
<sequence>MDSDAAITHFSFPDEPPNFTPKPPPTTNSGRTRSTSHHLQRNPPSNLSSPSTGSTPTSSRVDLAAKIPASFEIVKEKAPVNKLMGNISLVSREEFAQKKKPPSSGSVKAVRKSIFSRFINK</sequence>
<protein>
    <submittedName>
        <fullName evidence="2">Uncharacterized protein</fullName>
    </submittedName>
</protein>
<name>A0ABD2PWY0_9PLAT</name>
<feature type="compositionally biased region" description="Pro residues" evidence="1">
    <location>
        <begin position="14"/>
        <end position="26"/>
    </location>
</feature>
<gene>
    <name evidence="2" type="ORF">Ciccas_011097</name>
</gene>
<evidence type="ECO:0000313" key="3">
    <source>
        <dbReference type="Proteomes" id="UP001626550"/>
    </source>
</evidence>
<organism evidence="2 3">
    <name type="scientific">Cichlidogyrus casuarinus</name>
    <dbReference type="NCBI Taxonomy" id="1844966"/>
    <lineage>
        <taxon>Eukaryota</taxon>
        <taxon>Metazoa</taxon>
        <taxon>Spiralia</taxon>
        <taxon>Lophotrochozoa</taxon>
        <taxon>Platyhelminthes</taxon>
        <taxon>Monogenea</taxon>
        <taxon>Monopisthocotylea</taxon>
        <taxon>Dactylogyridea</taxon>
        <taxon>Ancyrocephalidae</taxon>
        <taxon>Cichlidogyrus</taxon>
    </lineage>
</organism>
<feature type="region of interest" description="Disordered" evidence="1">
    <location>
        <begin position="1"/>
        <end position="60"/>
    </location>
</feature>
<reference evidence="2 3" key="1">
    <citation type="submission" date="2024-11" db="EMBL/GenBank/DDBJ databases">
        <title>Adaptive evolution of stress response genes in parasites aligns with host niche diversity.</title>
        <authorList>
            <person name="Hahn C."/>
            <person name="Resl P."/>
        </authorList>
    </citation>
    <scope>NUCLEOTIDE SEQUENCE [LARGE SCALE GENOMIC DNA]</scope>
    <source>
        <strain evidence="2">EGGRZ-B1_66</strain>
        <tissue evidence="2">Body</tissue>
    </source>
</reference>
<accession>A0ABD2PWY0</accession>
<keyword evidence="3" id="KW-1185">Reference proteome</keyword>
<evidence type="ECO:0000313" key="2">
    <source>
        <dbReference type="EMBL" id="KAL3310341.1"/>
    </source>
</evidence>